<reference evidence="6" key="1">
    <citation type="journal article" date="2019" name="Int. J. Syst. Evol. Microbiol.">
        <title>The Global Catalogue of Microorganisms (GCM) 10K type strain sequencing project: providing services to taxonomists for standard genome sequencing and annotation.</title>
        <authorList>
            <consortium name="The Broad Institute Genomics Platform"/>
            <consortium name="The Broad Institute Genome Sequencing Center for Infectious Disease"/>
            <person name="Wu L."/>
            <person name="Ma J."/>
        </authorList>
    </citation>
    <scope>NUCLEOTIDE SEQUENCE [LARGE SCALE GENOMIC DNA]</scope>
    <source>
        <strain evidence="6">TBRC 4489</strain>
    </source>
</reference>
<evidence type="ECO:0000313" key="6">
    <source>
        <dbReference type="Proteomes" id="UP001595850"/>
    </source>
</evidence>
<dbReference type="InterPro" id="IPR038261">
    <property type="entry name" value="GPP34-like_sf"/>
</dbReference>
<dbReference type="InterPro" id="IPR008628">
    <property type="entry name" value="GPP34-like"/>
</dbReference>
<proteinExistence type="predicted"/>
<evidence type="ECO:0000256" key="4">
    <source>
        <dbReference type="ARBA" id="ARBA00023136"/>
    </source>
</evidence>
<protein>
    <submittedName>
        <fullName evidence="5">GPP34 family phosphoprotein</fullName>
    </submittedName>
</protein>
<gene>
    <name evidence="5" type="ORF">ACFOWE_32245</name>
</gene>
<comment type="subcellular location">
    <subcellularLocation>
        <location evidence="1">Golgi apparatus membrane</location>
        <topology evidence="1">Peripheral membrane protein</topology>
        <orientation evidence="1">Cytoplasmic side</orientation>
    </subcellularLocation>
</comment>
<organism evidence="5 6">
    <name type="scientific">Planomonospora corallina</name>
    <dbReference type="NCBI Taxonomy" id="1806052"/>
    <lineage>
        <taxon>Bacteria</taxon>
        <taxon>Bacillati</taxon>
        <taxon>Actinomycetota</taxon>
        <taxon>Actinomycetes</taxon>
        <taxon>Streptosporangiales</taxon>
        <taxon>Streptosporangiaceae</taxon>
        <taxon>Planomonospora</taxon>
    </lineage>
</organism>
<dbReference type="Proteomes" id="UP001595850">
    <property type="component" value="Unassembled WGS sequence"/>
</dbReference>
<keyword evidence="2" id="KW-0333">Golgi apparatus</keyword>
<evidence type="ECO:0000256" key="2">
    <source>
        <dbReference type="ARBA" id="ARBA00023034"/>
    </source>
</evidence>
<comment type="caution">
    <text evidence="5">The sequence shown here is derived from an EMBL/GenBank/DDBJ whole genome shotgun (WGS) entry which is preliminary data.</text>
</comment>
<keyword evidence="4" id="KW-0472">Membrane</keyword>
<evidence type="ECO:0000313" key="5">
    <source>
        <dbReference type="EMBL" id="MFC4062976.1"/>
    </source>
</evidence>
<accession>A0ABV8IFS1</accession>
<keyword evidence="6" id="KW-1185">Reference proteome</keyword>
<dbReference type="RefSeq" id="WP_377294573.1">
    <property type="nucleotide sequence ID" value="NZ_JBHSBM010000075.1"/>
</dbReference>
<dbReference type="PANTHER" id="PTHR12704">
    <property type="entry name" value="TRANS-GOLGI PROTEIN GMX33"/>
    <property type="match status" value="1"/>
</dbReference>
<dbReference type="PANTHER" id="PTHR12704:SF2">
    <property type="entry name" value="GOLGI PHOSPHOPROTEIN 3 HOMOLOG SAURON"/>
    <property type="match status" value="1"/>
</dbReference>
<dbReference type="Gene3D" id="1.10.3630.10">
    <property type="entry name" value="yeast vps74-n-term truncation variant domain like"/>
    <property type="match status" value="1"/>
</dbReference>
<name>A0ABV8IFS1_9ACTN</name>
<evidence type="ECO:0000256" key="3">
    <source>
        <dbReference type="ARBA" id="ARBA00023121"/>
    </source>
</evidence>
<keyword evidence="3" id="KW-0446">Lipid-binding</keyword>
<evidence type="ECO:0000256" key="1">
    <source>
        <dbReference type="ARBA" id="ARBA00004255"/>
    </source>
</evidence>
<dbReference type="EMBL" id="JBHSBM010000075">
    <property type="protein sequence ID" value="MFC4062976.1"/>
    <property type="molecule type" value="Genomic_DNA"/>
</dbReference>
<dbReference type="Pfam" id="PF05719">
    <property type="entry name" value="GPP34"/>
    <property type="match status" value="1"/>
</dbReference>
<sequence length="213" mass="22832">MTTIAEEVLLLAHEESTGKPLVNSTQLDPALGGALLAELAITGRIDLAGKKVVVRDTTPLGDEELDATLARIAGDSKERKPEWWVYRLSSAKLRRRLLTGLAERGVLDAEHRKVLGVFPVTRYPERDPRVEREIRERVQSVLAGSDPDERIAVLLAVLHAAKIDRKAFPGVRKERVKEIVEGAWVGDAVAKTIASINAAILAGGAAAAGAAGA</sequence>